<dbReference type="RefSeq" id="WP_091521466.1">
    <property type="nucleotide sequence ID" value="NZ_FOVI01000007.1"/>
</dbReference>
<organism evidence="2 3">
    <name type="scientific">Paenimyroides ummariense</name>
    <dbReference type="NCBI Taxonomy" id="913024"/>
    <lineage>
        <taxon>Bacteria</taxon>
        <taxon>Pseudomonadati</taxon>
        <taxon>Bacteroidota</taxon>
        <taxon>Flavobacteriia</taxon>
        <taxon>Flavobacteriales</taxon>
        <taxon>Flavobacteriaceae</taxon>
        <taxon>Paenimyroides</taxon>
    </lineage>
</organism>
<dbReference type="EMBL" id="FOVI01000007">
    <property type="protein sequence ID" value="SFN58002.1"/>
    <property type="molecule type" value="Genomic_DNA"/>
</dbReference>
<sequence>MLPNIFKRSNLIRFCLVTSSGLLLTACSGLNQKPYDVDGIYNNSKIVVEDTHENGAYYQEYFKEKAEETDAYFTDVDNYTSNYNQQNGGWGDTTSETQLVYHYDNWGWGNPYWGWNNWGWGMGFGYGFGWGWGGGWGGWGYPYYGWGGWGYPYYGGGWGWGYNGYRNISRSNSYRSLTSRQMAAANGNRMVANNTRSLRGSSLNSSRNLNATNRTFARANSSLTRISTNQQMMRNTRTTSFDDNRTIRNNRFNTNTRTNTNTRMDRNTNRSMNRPTYTPSSNTRMNSGGSFGGSRGGGSMSGGMRSGGGGGRR</sequence>
<protein>
    <recommendedName>
        <fullName evidence="4">Vitellogenin II</fullName>
    </recommendedName>
</protein>
<name>A0A1I5A6A7_9FLAO</name>
<proteinExistence type="predicted"/>
<keyword evidence="3" id="KW-1185">Reference proteome</keyword>
<evidence type="ECO:0000313" key="3">
    <source>
        <dbReference type="Proteomes" id="UP000199036"/>
    </source>
</evidence>
<evidence type="ECO:0000256" key="1">
    <source>
        <dbReference type="SAM" id="MobiDB-lite"/>
    </source>
</evidence>
<feature type="compositionally biased region" description="Gly residues" evidence="1">
    <location>
        <begin position="289"/>
        <end position="313"/>
    </location>
</feature>
<dbReference type="AlphaFoldDB" id="A0A1I5A6A7"/>
<feature type="compositionally biased region" description="Low complexity" evidence="1">
    <location>
        <begin position="247"/>
        <end position="262"/>
    </location>
</feature>
<dbReference type="PROSITE" id="PS51257">
    <property type="entry name" value="PROKAR_LIPOPROTEIN"/>
    <property type="match status" value="1"/>
</dbReference>
<dbReference type="Proteomes" id="UP000199036">
    <property type="component" value="Unassembled WGS sequence"/>
</dbReference>
<reference evidence="3" key="1">
    <citation type="submission" date="2016-10" db="EMBL/GenBank/DDBJ databases">
        <authorList>
            <person name="Varghese N."/>
            <person name="Submissions S."/>
        </authorList>
    </citation>
    <scope>NUCLEOTIDE SEQUENCE [LARGE SCALE GENOMIC DNA]</scope>
    <source>
        <strain evidence="3">DS-12</strain>
    </source>
</reference>
<accession>A0A1I5A6A7</accession>
<dbReference type="STRING" id="913024.SAMN05421741_107122"/>
<evidence type="ECO:0000313" key="2">
    <source>
        <dbReference type="EMBL" id="SFN58002.1"/>
    </source>
</evidence>
<feature type="compositionally biased region" description="Polar residues" evidence="1">
    <location>
        <begin position="275"/>
        <end position="286"/>
    </location>
</feature>
<feature type="region of interest" description="Disordered" evidence="1">
    <location>
        <begin position="242"/>
        <end position="313"/>
    </location>
</feature>
<evidence type="ECO:0008006" key="4">
    <source>
        <dbReference type="Google" id="ProtNLM"/>
    </source>
</evidence>
<gene>
    <name evidence="2" type="ORF">SAMN05421741_107122</name>
</gene>